<dbReference type="InterPro" id="IPR050953">
    <property type="entry name" value="N4_N6_ade-DNA_methylase"/>
</dbReference>
<dbReference type="OrthoDB" id="9782445at2"/>
<dbReference type="SUPFAM" id="SSF53335">
    <property type="entry name" value="S-adenosyl-L-methionine-dependent methyltransferases"/>
    <property type="match status" value="1"/>
</dbReference>
<accession>A0A5E7THC7</accession>
<dbReference type="GO" id="GO:0009007">
    <property type="term" value="F:site-specific DNA-methyltransferase (adenine-specific) activity"/>
    <property type="evidence" value="ECO:0007669"/>
    <property type="project" value="UniProtKB-EC"/>
</dbReference>
<keyword evidence="4" id="KW-0949">S-adenosyl-L-methionine</keyword>
<dbReference type="PANTHER" id="PTHR33841:SF1">
    <property type="entry name" value="DNA METHYLTRANSFERASE A"/>
    <property type="match status" value="1"/>
</dbReference>
<organism evidence="9 10">
    <name type="scientific">Pseudomonas fluorescens</name>
    <dbReference type="NCBI Taxonomy" id="294"/>
    <lineage>
        <taxon>Bacteria</taxon>
        <taxon>Pseudomonadati</taxon>
        <taxon>Pseudomonadota</taxon>
        <taxon>Gammaproteobacteria</taxon>
        <taxon>Pseudomonadales</taxon>
        <taxon>Pseudomonadaceae</taxon>
        <taxon>Pseudomonas</taxon>
    </lineage>
</organism>
<dbReference type="InterPro" id="IPR046820">
    <property type="entry name" value="MmeI_TRD"/>
</dbReference>
<dbReference type="InterPro" id="IPR036388">
    <property type="entry name" value="WH-like_DNA-bd_sf"/>
</dbReference>
<protein>
    <recommendedName>
        <fullName evidence="1">site-specific DNA-methyltransferase (adenine-specific)</fullName>
        <ecNumber evidence="1">2.1.1.72</ecNumber>
    </recommendedName>
</protein>
<feature type="domain" description="Type II methyltransferase M.TaqI-like" evidence="7">
    <location>
        <begin position="667"/>
        <end position="929"/>
    </location>
</feature>
<dbReference type="GO" id="GO:0006304">
    <property type="term" value="P:DNA modification"/>
    <property type="evidence" value="ECO:0007669"/>
    <property type="project" value="InterPro"/>
</dbReference>
<dbReference type="Gene3D" id="1.10.10.10">
    <property type="entry name" value="Winged helix-like DNA-binding domain superfamily/Winged helix DNA-binding domain"/>
    <property type="match status" value="1"/>
</dbReference>
<keyword evidence="3" id="KW-0808">Transferase</keyword>
<sequence>MSQDNNHDEWLSLIEISGPFLAVPVLKKAFPQGLEAVDGRVRKYLRQAYDEWCEARDNDDPQLEELHRAWIREVLARGLEYDEEDTGELLKRGEAIPATLHIALPEHGVTLSPDYALVDGQKVLLLIQAYHADTDLDAAISQQGWVATPAERMVQLCRTTGCRLGLVTNGERWLLIDAPVGSVVTYASWYARLWGQEPLTLQAFITLLGVRRFFVDASEQLPALFDESLQHQEEVTDALGEQVRRAVEVLIQSLDKEDLNSARTLLQDVAPAQLYEAGLTIMMRLVFLLSAEERGLLLMGAEAYEANYAISTLRMQLRNESDEVLERRHDAWARLLATFRAVYGGIEHETLRLPALGGSLFDPDRFPFLEGRPTGSRWRTDDAWPLPIDNRTVLLLLEAIQQYQGRTLSYRALDVEQIGYVYEGLLERTVKRTDAVTVELVGGKGAKKTIHALSELEALQGRDEEEFTRQLASPDALKRSESAIRKDLVRVVDAALTNHLLTACHGDEALRDRLLPIANLLRTDPWGYPLVYAKGAFIVTTGSDRRETGTHYTPKSLTEAIVTETLTPVAYVGPADGTPREQWVLRSPSELLDLKICDPAMGSGAFLVQACRWLAERLVEAWSLVEASGKAVSVDGEVFDVADAKEPLSRDVETRTVIARRLIAERCLYGVDLNPLAVELAKLSIWLVTLAKGRPFGFLDHNLRCGDSLLGIHRLDQLTELSMTPGGRVQRRLFGQNIERAVNEAIALRLVLREMPIHDIHDVEAMARIDADARRHLHIPEQIADAFIGEIFNPSGRTALDSIAIEAGQAIDGNQAASASIKRRAFTALSVDVPIGRSARRPFHWPLEFPEVFITSNPGFDAFVGNPPYRGGSRMTIDSGVHYRDFVVRDLTENFVGRVDLCVYFLRQVARLSNRKSYFGLVLTNSVAQGHSRDAGLAVLTQEGKSIFRAIRDLPWPGAANVVVSLVWMTNDNWGGKRDLNGKTVKYINPSLLEEKELEISESKFESKPLAANKKLCFRGVEIRGDGFILSKEEAAKILKDQPSCREVIRPFLTGTELNSFWPKSQETFVITFGERSQEEAKIYTECWDIVVDKVKPSRDAITKQIHEECFWKFWDKRARQFEEISSNTEFLVKARDSTEWAFAYVSTECVVSSKIIIFKDVSLWRFACLQSGVHRVWCENGASTIGRAITYNPTIGLEFFPFADAPDGLDEFAKNYLESRASSMAALHVGMNDLYRLTHSSLASDFAVDTFRNKIVDLDRAVVAAYGWEDLDLNHDFHEVPYLPENDRIRFTISEAARVEVLRRLSELNRQRYEEEIAQGLHTDGTTRQTSRAKRTARTAGTESIQPAFDFDALPSPTTGSNGPAADVLAFLKSNGGWCAKADFLAATNISDGQWKPVIDELIASGKVERQGEKRGARYRAIDVEEASQ</sequence>
<gene>
    <name evidence="9" type="ORF">PS938_02250</name>
</gene>
<dbReference type="PRINTS" id="PR00507">
    <property type="entry name" value="N12N6MTFRASE"/>
</dbReference>
<evidence type="ECO:0000256" key="6">
    <source>
        <dbReference type="SAM" id="MobiDB-lite"/>
    </source>
</evidence>
<evidence type="ECO:0000256" key="1">
    <source>
        <dbReference type="ARBA" id="ARBA00011900"/>
    </source>
</evidence>
<evidence type="ECO:0000259" key="8">
    <source>
        <dbReference type="Pfam" id="PF20466"/>
    </source>
</evidence>
<dbReference type="EMBL" id="CABVJE010000009">
    <property type="protein sequence ID" value="VVP98521.1"/>
    <property type="molecule type" value="Genomic_DNA"/>
</dbReference>
<evidence type="ECO:0000259" key="7">
    <source>
        <dbReference type="Pfam" id="PF07669"/>
    </source>
</evidence>
<dbReference type="Pfam" id="PF07669">
    <property type="entry name" value="Eco57I"/>
    <property type="match status" value="1"/>
</dbReference>
<feature type="region of interest" description="Disordered" evidence="6">
    <location>
        <begin position="1322"/>
        <end position="1342"/>
    </location>
</feature>
<dbReference type="GO" id="GO:0032259">
    <property type="term" value="P:methylation"/>
    <property type="evidence" value="ECO:0007669"/>
    <property type="project" value="UniProtKB-KW"/>
</dbReference>
<proteinExistence type="predicted"/>
<evidence type="ECO:0000256" key="5">
    <source>
        <dbReference type="ARBA" id="ARBA00047942"/>
    </source>
</evidence>
<evidence type="ECO:0000256" key="3">
    <source>
        <dbReference type="ARBA" id="ARBA00022679"/>
    </source>
</evidence>
<dbReference type="Gene3D" id="3.40.50.150">
    <property type="entry name" value="Vaccinia Virus protein VP39"/>
    <property type="match status" value="1"/>
</dbReference>
<dbReference type="PANTHER" id="PTHR33841">
    <property type="entry name" value="DNA METHYLTRANSFERASE YEEA-RELATED"/>
    <property type="match status" value="1"/>
</dbReference>
<dbReference type="Pfam" id="PF20466">
    <property type="entry name" value="MmeI_TRD"/>
    <property type="match status" value="1"/>
</dbReference>
<reference evidence="9 10" key="1">
    <citation type="submission" date="2019-09" db="EMBL/GenBank/DDBJ databases">
        <authorList>
            <person name="Chandra G."/>
            <person name="Truman W A."/>
        </authorList>
    </citation>
    <scope>NUCLEOTIDE SEQUENCE [LARGE SCALE GENOMIC DNA]</scope>
    <source>
        <strain evidence="9">PS938</strain>
    </source>
</reference>
<dbReference type="EC" id="2.1.1.72" evidence="1"/>
<dbReference type="Proteomes" id="UP000327191">
    <property type="component" value="Unassembled WGS sequence"/>
</dbReference>
<feature type="domain" description="MmeI-like target recognition" evidence="8">
    <location>
        <begin position="1007"/>
        <end position="1204"/>
    </location>
</feature>
<evidence type="ECO:0000313" key="10">
    <source>
        <dbReference type="Proteomes" id="UP000327191"/>
    </source>
</evidence>
<comment type="catalytic activity">
    <reaction evidence="5">
        <text>a 2'-deoxyadenosine in DNA + S-adenosyl-L-methionine = an N(6)-methyl-2'-deoxyadenosine in DNA + S-adenosyl-L-homocysteine + H(+)</text>
        <dbReference type="Rhea" id="RHEA:15197"/>
        <dbReference type="Rhea" id="RHEA-COMP:12418"/>
        <dbReference type="Rhea" id="RHEA-COMP:12419"/>
        <dbReference type="ChEBI" id="CHEBI:15378"/>
        <dbReference type="ChEBI" id="CHEBI:57856"/>
        <dbReference type="ChEBI" id="CHEBI:59789"/>
        <dbReference type="ChEBI" id="CHEBI:90615"/>
        <dbReference type="ChEBI" id="CHEBI:90616"/>
        <dbReference type="EC" id="2.1.1.72"/>
    </reaction>
</comment>
<evidence type="ECO:0000256" key="4">
    <source>
        <dbReference type="ARBA" id="ARBA00022691"/>
    </source>
</evidence>
<keyword evidence="2" id="KW-0489">Methyltransferase</keyword>
<dbReference type="RefSeq" id="WP_150672664.1">
    <property type="nucleotide sequence ID" value="NZ_CABVJE010000009.1"/>
</dbReference>
<dbReference type="InterPro" id="IPR029063">
    <property type="entry name" value="SAM-dependent_MTases_sf"/>
</dbReference>
<dbReference type="InterPro" id="IPR011639">
    <property type="entry name" value="MethylTrfase_TaqI-like_dom"/>
</dbReference>
<evidence type="ECO:0000256" key="2">
    <source>
        <dbReference type="ARBA" id="ARBA00022603"/>
    </source>
</evidence>
<name>A0A5E7THC7_PSEFL</name>
<evidence type="ECO:0000313" key="9">
    <source>
        <dbReference type="EMBL" id="VVP98521.1"/>
    </source>
</evidence>